<dbReference type="PRINTS" id="PR00368">
    <property type="entry name" value="FADPNR"/>
</dbReference>
<dbReference type="Pfam" id="PF13510">
    <property type="entry name" value="Fer2_4"/>
    <property type="match status" value="1"/>
</dbReference>
<dbReference type="GO" id="GO:0032259">
    <property type="term" value="P:methylation"/>
    <property type="evidence" value="ECO:0007669"/>
    <property type="project" value="UniProtKB-KW"/>
</dbReference>
<dbReference type="SUPFAM" id="SSF51905">
    <property type="entry name" value="FAD/NAD(P)-binding domain"/>
    <property type="match status" value="1"/>
</dbReference>
<dbReference type="Pfam" id="PF08669">
    <property type="entry name" value="GCV_T_C"/>
    <property type="match status" value="1"/>
</dbReference>
<dbReference type="InterPro" id="IPR041117">
    <property type="entry name" value="SoxA_A3"/>
</dbReference>
<evidence type="ECO:0000259" key="3">
    <source>
        <dbReference type="Pfam" id="PF01571"/>
    </source>
</evidence>
<keyword evidence="2" id="KW-0560">Oxidoreductase</keyword>
<dbReference type="RefSeq" id="WP_145451629.1">
    <property type="nucleotide sequence ID" value="NZ_CP037421.1"/>
</dbReference>
<dbReference type="Pfam" id="PF01571">
    <property type="entry name" value="GCV_T"/>
    <property type="match status" value="1"/>
</dbReference>
<dbReference type="Pfam" id="PF17806">
    <property type="entry name" value="SO_alpha_A3"/>
    <property type="match status" value="1"/>
</dbReference>
<dbReference type="InterPro" id="IPR027266">
    <property type="entry name" value="TrmE/GcvT-like"/>
</dbReference>
<sequence>MSRRLPPREGEWIDRQTPVEFWFEGTRYQGFAGDVLSSALWANGVQLLGRSFKYHRPRGVYSLMNHDINVMVTDGTTFNQRGDTLAIRPGARYTAVNTVGGVKRDRLKIMDRLSRFFPIGFYYKAFHTPRWLFPFYENQMRKAAGLGKIDPRHRSAPSPKDYAFCDLLVVGAGPAGLAGAIAAAEQGLKVMLVDEQPHAGGSFNWQWTGDAAVLQKRAELLQRVAEMENIEVRLQTQVAGCYGDYWIALVDSERLTKVRAKSLLVAAGCFEQPAVFQNNDLPGVMLGSAAQRLIQLYAVQPCKRAVVLAGNSHGYRVATDLQQAGVEVAAVVDLRAEEATGNEGDAVKALGIPIHYQHTIYEAEPTADKCGVQAAVVAQLDQENQPQTASTVRIECDGIIVSVGWSPNASAYYQAGGRFIYAEDVEQLIPKADAPAGLYAAGRLNGVYDWIEQLADGTRAGLEAAAGLGHADGALPAAQKHAGSPPSHPWPIVSHPGKKNFVDLDEDLHLADFKNAHQEGFDNIELMKRYTTVGMGPSQGKLSNMNAVRILAKLNESSINETGTTTARPFYQPVPLKHLAGRRFHPQRRTPLNDWHERSQAVMMHSGAWLRPEYYQVGGKNREACIFAEATQVRMQVGMIDVSTLGKLEVCGPDAAEFLERIYTGRFQKQEPGRLRYGLACDESGVIIEDGVIARLEAERFYVTATSSGVAAFYRELQRWALIWNLNVTLVNATGQYAALNIAGPESRSVLQKLTDVDLSPEAFPYLGLREGTVVGVPARLMRVGFVGELGYEIHVPASQGLQVWTALMQAGQEYEIQPFGVEAQRLLRLEKGHLIVGQDTDALTNPFEANAGWAIGKQKPFFVGGRSLEIAARKPLTRQLVGLVFSDHGNTALPEECQLIIQDGEIVGRITSMAKHSTLGKPLALAFVRPDLAAPETRVSIRIAPGQLIHAQVSTTPFYDPENQRQDLA</sequence>
<reference evidence="7 8" key="1">
    <citation type="submission" date="2019-03" db="EMBL/GenBank/DDBJ databases">
        <title>Deep-cultivation of Planctomycetes and their phenomic and genomic characterization uncovers novel biology.</title>
        <authorList>
            <person name="Wiegand S."/>
            <person name="Jogler M."/>
            <person name="Boedeker C."/>
            <person name="Pinto D."/>
            <person name="Vollmers J."/>
            <person name="Rivas-Marin E."/>
            <person name="Kohn T."/>
            <person name="Peeters S.H."/>
            <person name="Heuer A."/>
            <person name="Rast P."/>
            <person name="Oberbeckmann S."/>
            <person name="Bunk B."/>
            <person name="Jeske O."/>
            <person name="Meyerdierks A."/>
            <person name="Storesund J.E."/>
            <person name="Kallscheuer N."/>
            <person name="Luecker S."/>
            <person name="Lage O.M."/>
            <person name="Pohl T."/>
            <person name="Merkel B.J."/>
            <person name="Hornburger P."/>
            <person name="Mueller R.-W."/>
            <person name="Bruemmer F."/>
            <person name="Labrenz M."/>
            <person name="Spormann A.M."/>
            <person name="Op den Camp H."/>
            <person name="Overmann J."/>
            <person name="Amann R."/>
            <person name="Jetten M.S.M."/>
            <person name="Mascher T."/>
            <person name="Medema M.H."/>
            <person name="Devos D.P."/>
            <person name="Kaster A.-K."/>
            <person name="Ovreas L."/>
            <person name="Rohde M."/>
            <person name="Galperin M.Y."/>
            <person name="Jogler C."/>
        </authorList>
    </citation>
    <scope>NUCLEOTIDE SEQUENCE [LARGE SCALE GENOMIC DNA]</scope>
    <source>
        <strain evidence="7 8">Enr10</strain>
    </source>
</reference>
<dbReference type="Proteomes" id="UP000315647">
    <property type="component" value="Chromosome"/>
</dbReference>
<dbReference type="GO" id="GO:0016491">
    <property type="term" value="F:oxidoreductase activity"/>
    <property type="evidence" value="ECO:0007669"/>
    <property type="project" value="UniProtKB-KW"/>
</dbReference>
<dbReference type="InterPro" id="IPR036188">
    <property type="entry name" value="FAD/NAD-bd_sf"/>
</dbReference>
<dbReference type="InterPro" id="IPR029043">
    <property type="entry name" value="GcvT/YgfZ_C"/>
</dbReference>
<feature type="domain" description="Aminomethyltransferase C-terminal" evidence="5">
    <location>
        <begin position="879"/>
        <end position="961"/>
    </location>
</feature>
<dbReference type="Pfam" id="PF07992">
    <property type="entry name" value="Pyr_redox_2"/>
    <property type="match status" value="1"/>
</dbReference>
<dbReference type="AlphaFoldDB" id="A0A517QDD3"/>
<dbReference type="InterPro" id="IPR028896">
    <property type="entry name" value="GcvT/YgfZ/DmdA"/>
</dbReference>
<dbReference type="GO" id="GO:0004047">
    <property type="term" value="F:aminomethyltransferase activity"/>
    <property type="evidence" value="ECO:0007669"/>
    <property type="project" value="UniProtKB-EC"/>
</dbReference>
<feature type="domain" description="FAD/NAD(P)-binding" evidence="4">
    <location>
        <begin position="166"/>
        <end position="416"/>
    </location>
</feature>
<keyword evidence="8" id="KW-1185">Reference proteome</keyword>
<keyword evidence="7" id="KW-0808">Transferase</keyword>
<dbReference type="Gene3D" id="3.50.50.60">
    <property type="entry name" value="FAD/NAD(P)-binding domain"/>
    <property type="match status" value="1"/>
</dbReference>
<dbReference type="PANTHER" id="PTHR43757:SF2">
    <property type="entry name" value="AMINOMETHYLTRANSFERASE, MITOCHONDRIAL"/>
    <property type="match status" value="1"/>
</dbReference>
<feature type="domain" description="SoxA A3" evidence="6">
    <location>
        <begin position="498"/>
        <end position="581"/>
    </location>
</feature>
<keyword evidence="7" id="KW-0489">Methyltransferase</keyword>
<evidence type="ECO:0000256" key="2">
    <source>
        <dbReference type="ARBA" id="ARBA00023002"/>
    </source>
</evidence>
<dbReference type="SUPFAM" id="SSF101790">
    <property type="entry name" value="Aminomethyltransferase beta-barrel domain"/>
    <property type="match status" value="1"/>
</dbReference>
<dbReference type="Gene3D" id="3.30.1360.120">
    <property type="entry name" value="Probable tRNA modification gtpase trme, domain 1"/>
    <property type="match status" value="1"/>
</dbReference>
<gene>
    <name evidence="7" type="primary">gcvT_2</name>
    <name evidence="7" type="ORF">Enr10x_49930</name>
</gene>
<dbReference type="Gene3D" id="1.10.10.1100">
    <property type="entry name" value="BFD-like [2Fe-2S]-binding domain"/>
    <property type="match status" value="1"/>
</dbReference>
<feature type="domain" description="GCVT N-terminal" evidence="3">
    <location>
        <begin position="592"/>
        <end position="860"/>
    </location>
</feature>
<proteinExistence type="inferred from homology"/>
<dbReference type="InterPro" id="IPR042204">
    <property type="entry name" value="2Fe-2S-bd_N"/>
</dbReference>
<evidence type="ECO:0000256" key="1">
    <source>
        <dbReference type="ARBA" id="ARBA00008609"/>
    </source>
</evidence>
<dbReference type="EMBL" id="CP037421">
    <property type="protein sequence ID" value="QDT29638.1"/>
    <property type="molecule type" value="Genomic_DNA"/>
</dbReference>
<dbReference type="InterPro" id="IPR006222">
    <property type="entry name" value="GCVT_N"/>
</dbReference>
<evidence type="ECO:0000313" key="7">
    <source>
        <dbReference type="EMBL" id="QDT29638.1"/>
    </source>
</evidence>
<dbReference type="InterPro" id="IPR023753">
    <property type="entry name" value="FAD/NAD-binding_dom"/>
</dbReference>
<dbReference type="InterPro" id="IPR041854">
    <property type="entry name" value="BFD-like_2Fe2S-bd_dom_sf"/>
</dbReference>
<evidence type="ECO:0000259" key="4">
    <source>
        <dbReference type="Pfam" id="PF07992"/>
    </source>
</evidence>
<dbReference type="GO" id="GO:0008168">
    <property type="term" value="F:methyltransferase activity"/>
    <property type="evidence" value="ECO:0007669"/>
    <property type="project" value="UniProtKB-KW"/>
</dbReference>
<dbReference type="SUPFAM" id="SSF103025">
    <property type="entry name" value="Folate-binding domain"/>
    <property type="match status" value="1"/>
</dbReference>
<dbReference type="Gene3D" id="3.10.20.440">
    <property type="entry name" value="2Fe-2S iron-sulphur cluster binding domain, sarcosine oxidase, alpha subunit, N-terminal domain"/>
    <property type="match status" value="1"/>
</dbReference>
<organism evidence="7 8">
    <name type="scientific">Gimesia panareensis</name>
    <dbReference type="NCBI Taxonomy" id="2527978"/>
    <lineage>
        <taxon>Bacteria</taxon>
        <taxon>Pseudomonadati</taxon>
        <taxon>Planctomycetota</taxon>
        <taxon>Planctomycetia</taxon>
        <taxon>Planctomycetales</taxon>
        <taxon>Planctomycetaceae</taxon>
        <taxon>Gimesia</taxon>
    </lineage>
</organism>
<dbReference type="PRINTS" id="PR00411">
    <property type="entry name" value="PNDRDTASEI"/>
</dbReference>
<evidence type="ECO:0000313" key="8">
    <source>
        <dbReference type="Proteomes" id="UP000315647"/>
    </source>
</evidence>
<dbReference type="InterPro" id="IPR013977">
    <property type="entry name" value="GcvT_C"/>
</dbReference>
<dbReference type="PANTHER" id="PTHR43757">
    <property type="entry name" value="AMINOMETHYLTRANSFERASE"/>
    <property type="match status" value="1"/>
</dbReference>
<comment type="similarity">
    <text evidence="1">Belongs to the GcvT family.</text>
</comment>
<evidence type="ECO:0000259" key="5">
    <source>
        <dbReference type="Pfam" id="PF08669"/>
    </source>
</evidence>
<evidence type="ECO:0000259" key="6">
    <source>
        <dbReference type="Pfam" id="PF17806"/>
    </source>
</evidence>
<accession>A0A517QDD3</accession>
<protein>
    <submittedName>
        <fullName evidence="7">Aminomethyltransferase</fullName>
        <ecNumber evidence="7">2.1.2.10</ecNumber>
    </submittedName>
</protein>
<name>A0A517QDD3_9PLAN</name>
<dbReference type="EC" id="2.1.2.10" evidence="7"/>